<dbReference type="RefSeq" id="WP_316662272.1">
    <property type="nucleotide sequence ID" value="NZ_JAWHTF010000004.1"/>
</dbReference>
<dbReference type="Pfam" id="PF02517">
    <property type="entry name" value="Rce1-like"/>
    <property type="match status" value="1"/>
</dbReference>
<name>A0ABU3U799_9FLAO</name>
<evidence type="ECO:0000259" key="2">
    <source>
        <dbReference type="Pfam" id="PF02517"/>
    </source>
</evidence>
<feature type="transmembrane region" description="Helical" evidence="1">
    <location>
        <begin position="7"/>
        <end position="25"/>
    </location>
</feature>
<dbReference type="Proteomes" id="UP001268651">
    <property type="component" value="Unassembled WGS sequence"/>
</dbReference>
<keyword evidence="1" id="KW-0472">Membrane</keyword>
<comment type="caution">
    <text evidence="3">The sequence shown here is derived from an EMBL/GenBank/DDBJ whole genome shotgun (WGS) entry which is preliminary data.</text>
</comment>
<dbReference type="InterPro" id="IPR003675">
    <property type="entry name" value="Rce1/LyrA-like_dom"/>
</dbReference>
<keyword evidence="1" id="KW-1133">Transmembrane helix</keyword>
<reference evidence="3 4" key="1">
    <citation type="submission" date="2023-10" db="EMBL/GenBank/DDBJ databases">
        <title>Marimonas sp. nov. isolated from tidal mud flat.</title>
        <authorList>
            <person name="Jaincy N.J."/>
            <person name="Srinivasan S."/>
            <person name="Lee S.-S."/>
        </authorList>
    </citation>
    <scope>NUCLEOTIDE SEQUENCE [LARGE SCALE GENOMIC DNA]</scope>
    <source>
        <strain evidence="3 4">MJ-SS3</strain>
    </source>
</reference>
<keyword evidence="3" id="KW-0378">Hydrolase</keyword>
<evidence type="ECO:0000313" key="3">
    <source>
        <dbReference type="EMBL" id="MDU8886288.1"/>
    </source>
</evidence>
<keyword evidence="1" id="KW-0812">Transmembrane</keyword>
<feature type="transmembrane region" description="Helical" evidence="1">
    <location>
        <begin position="189"/>
        <end position="207"/>
    </location>
</feature>
<evidence type="ECO:0000313" key="4">
    <source>
        <dbReference type="Proteomes" id="UP001268651"/>
    </source>
</evidence>
<protein>
    <submittedName>
        <fullName evidence="3">CPBP family intramembrane glutamic endopeptidase</fullName>
        <ecNumber evidence="3">3.4.-.-</ecNumber>
    </submittedName>
</protein>
<feature type="transmembrane region" description="Helical" evidence="1">
    <location>
        <begin position="103"/>
        <end position="122"/>
    </location>
</feature>
<keyword evidence="4" id="KW-1185">Reference proteome</keyword>
<dbReference type="EMBL" id="JAWHTF010000004">
    <property type="protein sequence ID" value="MDU8886288.1"/>
    <property type="molecule type" value="Genomic_DNA"/>
</dbReference>
<feature type="domain" description="CAAX prenyl protease 2/Lysostaphin resistance protein A-like" evidence="2">
    <location>
        <begin position="103"/>
        <end position="192"/>
    </location>
</feature>
<dbReference type="EC" id="3.4.-.-" evidence="3"/>
<feature type="transmembrane region" description="Helical" evidence="1">
    <location>
        <begin position="31"/>
        <end position="50"/>
    </location>
</feature>
<feature type="transmembrane region" description="Helical" evidence="1">
    <location>
        <begin position="160"/>
        <end position="177"/>
    </location>
</feature>
<feature type="transmembrane region" description="Helical" evidence="1">
    <location>
        <begin position="134"/>
        <end position="154"/>
    </location>
</feature>
<gene>
    <name evidence="3" type="ORF">RXV94_08955</name>
</gene>
<proteinExistence type="predicted"/>
<organism evidence="3 4">
    <name type="scientific">Gilvirhabdus luticola</name>
    <dbReference type="NCBI Taxonomy" id="3079858"/>
    <lineage>
        <taxon>Bacteria</taxon>
        <taxon>Pseudomonadati</taxon>
        <taxon>Bacteroidota</taxon>
        <taxon>Flavobacteriia</taxon>
        <taxon>Flavobacteriales</taxon>
        <taxon>Flavobacteriaceae</taxon>
        <taxon>Gilvirhabdus</taxon>
    </lineage>
</organism>
<accession>A0ABU3U799</accession>
<sequence length="209" mass="24436">MMKSVSYKLIEFFIAFVIVPASFALNFDWKIKVGIGLVGFIYIVFVLLRIEKKAFKINPNLNWKQFWKTTLFKFIGIAVLTFLYVLFFDRSNLFSVVVNKPKLWIIILFIYTFLSVYPQELIYRTFFFERYQKLFSSSNLFIFINAIVFSLGHIFFKNTLVIILTFIGGLLFALTYNQSKSTLLVSIEHVIYGCWLFTVGMGDMLGFPS</sequence>
<feature type="transmembrane region" description="Helical" evidence="1">
    <location>
        <begin position="71"/>
        <end position="88"/>
    </location>
</feature>
<evidence type="ECO:0000256" key="1">
    <source>
        <dbReference type="SAM" id="Phobius"/>
    </source>
</evidence>
<dbReference type="GO" id="GO:0016787">
    <property type="term" value="F:hydrolase activity"/>
    <property type="evidence" value="ECO:0007669"/>
    <property type="project" value="UniProtKB-KW"/>
</dbReference>